<evidence type="ECO:0000313" key="2">
    <source>
        <dbReference type="EMBL" id="KAA0145783.1"/>
    </source>
</evidence>
<sequence length="378" mass="43215">MERARTDLDTFLKQHPDLVDIFYPKRFSLPTEFYQLEPPTDYTIGVIFDPCRDSVFNCCNDTAAAPEFHAFDKDPESSTYGQVVRFRASGELLPEEASRLPDYETIVDERCNGLFDPFERCLEKRIARLPSPQLPRCWNHNSSVIANEPCRAPADGAMIPLCLQLGVTQTAYIVECGGEFRNDPNCGTFLEIHRPGRREVLAQARLRGQFASGYRSTVISTTYRGNSSRVLCEGAHELWWVQRTRHRWVVEAILPFHISSPRCDWDLTNNRYEEFSTLATAEDIFGVPDYDPALFLFSRLRNTGRPGFPGKGMGSTLVLEGDEEAAPYPPSAEFDRLGEDEYTFRPERPELSVRDGELWPWHKDEANDPAQYDAWQQP</sequence>
<keyword evidence="7" id="KW-1185">Reference proteome</keyword>
<organism evidence="4 8">
    <name type="scientific">Cafeteria roenbergensis</name>
    <name type="common">Marine flagellate</name>
    <dbReference type="NCBI Taxonomy" id="33653"/>
    <lineage>
        <taxon>Eukaryota</taxon>
        <taxon>Sar</taxon>
        <taxon>Stramenopiles</taxon>
        <taxon>Bigyra</taxon>
        <taxon>Opalozoa</taxon>
        <taxon>Bicosoecida</taxon>
        <taxon>Cafeteriaceae</taxon>
        <taxon>Cafeteria</taxon>
    </lineage>
</organism>
<dbReference type="Proteomes" id="UP000325113">
    <property type="component" value="Unassembled WGS sequence"/>
</dbReference>
<evidence type="ECO:0000313" key="5">
    <source>
        <dbReference type="EMBL" id="KAA0165010.1"/>
    </source>
</evidence>
<dbReference type="AlphaFoldDB" id="A0A5A8CYZ4"/>
<dbReference type="EMBL" id="VLTM01000229">
    <property type="protein sequence ID" value="KAA0145783.1"/>
    <property type="molecule type" value="Genomic_DNA"/>
</dbReference>
<evidence type="ECO:0000313" key="3">
    <source>
        <dbReference type="EMBL" id="KAA0146207.1"/>
    </source>
</evidence>
<evidence type="ECO:0000256" key="1">
    <source>
        <dbReference type="SAM" id="MobiDB-lite"/>
    </source>
</evidence>
<accession>A0A5A8CYZ4</accession>
<protein>
    <submittedName>
        <fullName evidence="4">Uncharacterized protein</fullName>
    </submittedName>
</protein>
<reference evidence="6 7" key="1">
    <citation type="submission" date="2019-07" db="EMBL/GenBank/DDBJ databases">
        <title>Genomes of Cafeteria roenbergensis.</title>
        <authorList>
            <person name="Fischer M.G."/>
            <person name="Hackl T."/>
            <person name="Roman M."/>
        </authorList>
    </citation>
    <scope>NUCLEOTIDE SEQUENCE [LARGE SCALE GENOMIC DNA]</scope>
    <source>
        <strain evidence="3 7">BVI</strain>
        <strain evidence="2 9">Cflag</strain>
        <strain evidence="5 6">E4-10P</strain>
        <strain evidence="4 8">RCC970-E3</strain>
    </source>
</reference>
<name>A0A5A8CYZ4_CAFRO</name>
<comment type="caution">
    <text evidence="4">The sequence shown here is derived from an EMBL/GenBank/DDBJ whole genome shotgun (WGS) entry which is preliminary data.</text>
</comment>
<dbReference type="Proteomes" id="UP000322899">
    <property type="component" value="Unassembled WGS sequence"/>
</dbReference>
<dbReference type="EMBL" id="VLTO01000097">
    <property type="protein sequence ID" value="KAA0165010.1"/>
    <property type="molecule type" value="Genomic_DNA"/>
</dbReference>
<proteinExistence type="predicted"/>
<dbReference type="Proteomes" id="UP000324907">
    <property type="component" value="Unassembled WGS sequence"/>
</dbReference>
<feature type="region of interest" description="Disordered" evidence="1">
    <location>
        <begin position="324"/>
        <end position="378"/>
    </location>
</feature>
<dbReference type="EMBL" id="VLTN01000096">
    <property type="protein sequence ID" value="KAA0146207.1"/>
    <property type="molecule type" value="Genomic_DNA"/>
</dbReference>
<feature type="compositionally biased region" description="Basic and acidic residues" evidence="1">
    <location>
        <begin position="333"/>
        <end position="366"/>
    </location>
</feature>
<dbReference type="OMA" id="DYEIWWV"/>
<dbReference type="OrthoDB" id="96140at2759"/>
<gene>
    <name evidence="5" type="ORF">FNF27_07702</name>
    <name evidence="4" type="ORF">FNF28_06241</name>
    <name evidence="3" type="ORF">FNF29_08188</name>
    <name evidence="2" type="ORF">FNF31_07962</name>
</gene>
<evidence type="ECO:0000313" key="7">
    <source>
        <dbReference type="Proteomes" id="UP000323011"/>
    </source>
</evidence>
<evidence type="ECO:0000313" key="6">
    <source>
        <dbReference type="Proteomes" id="UP000322899"/>
    </source>
</evidence>
<dbReference type="Proteomes" id="UP000323011">
    <property type="component" value="Unassembled WGS sequence"/>
</dbReference>
<evidence type="ECO:0000313" key="4">
    <source>
        <dbReference type="EMBL" id="KAA0158413.1"/>
    </source>
</evidence>
<evidence type="ECO:0000313" key="9">
    <source>
        <dbReference type="Proteomes" id="UP000325113"/>
    </source>
</evidence>
<evidence type="ECO:0000313" key="8">
    <source>
        <dbReference type="Proteomes" id="UP000324907"/>
    </source>
</evidence>
<dbReference type="EMBL" id="VLTL01000149">
    <property type="protein sequence ID" value="KAA0158413.1"/>
    <property type="molecule type" value="Genomic_DNA"/>
</dbReference>